<protein>
    <submittedName>
        <fullName evidence="4">Lipoprotein</fullName>
    </submittedName>
</protein>
<organism evidence="4 5">
    <name type="scientific">Oxalicibacterium solurbis</name>
    <dbReference type="NCBI Taxonomy" id="69280"/>
    <lineage>
        <taxon>Bacteria</taxon>
        <taxon>Pseudomonadati</taxon>
        <taxon>Pseudomonadota</taxon>
        <taxon>Betaproteobacteria</taxon>
        <taxon>Burkholderiales</taxon>
        <taxon>Oxalobacteraceae</taxon>
        <taxon>Oxalicibacterium</taxon>
    </lineage>
</organism>
<keyword evidence="4" id="KW-0449">Lipoprotein</keyword>
<dbReference type="SUPFAM" id="SSF48452">
    <property type="entry name" value="TPR-like"/>
    <property type="match status" value="1"/>
</dbReference>
<feature type="signal peptide" evidence="3">
    <location>
        <begin position="1"/>
        <end position="29"/>
    </location>
</feature>
<comment type="caution">
    <text evidence="4">The sequence shown here is derived from an EMBL/GenBank/DDBJ whole genome shotgun (WGS) entry which is preliminary data.</text>
</comment>
<keyword evidence="5" id="KW-1185">Reference proteome</keyword>
<keyword evidence="3" id="KW-0732">Signal</keyword>
<reference evidence="4" key="1">
    <citation type="journal article" date="2014" name="Int. J. Syst. Evol. Microbiol.">
        <title>Complete genome sequence of Corynebacterium casei LMG S-19264T (=DSM 44701T), isolated from a smear-ripened cheese.</title>
        <authorList>
            <consortium name="US DOE Joint Genome Institute (JGI-PGF)"/>
            <person name="Walter F."/>
            <person name="Albersmeier A."/>
            <person name="Kalinowski J."/>
            <person name="Ruckert C."/>
        </authorList>
    </citation>
    <scope>NUCLEOTIDE SEQUENCE</scope>
    <source>
        <strain evidence="4">CCM 7664</strain>
    </source>
</reference>
<dbReference type="InterPro" id="IPR011990">
    <property type="entry name" value="TPR-like_helical_dom_sf"/>
</dbReference>
<dbReference type="PROSITE" id="PS50005">
    <property type="entry name" value="TPR"/>
    <property type="match status" value="2"/>
</dbReference>
<dbReference type="RefSeq" id="WP_188420096.1">
    <property type="nucleotide sequence ID" value="NZ_BMDP01000002.1"/>
</dbReference>
<evidence type="ECO:0000256" key="3">
    <source>
        <dbReference type="SAM" id="SignalP"/>
    </source>
</evidence>
<evidence type="ECO:0000313" key="4">
    <source>
        <dbReference type="EMBL" id="GGI53989.1"/>
    </source>
</evidence>
<dbReference type="Pfam" id="PF13432">
    <property type="entry name" value="TPR_16"/>
    <property type="match status" value="1"/>
</dbReference>
<proteinExistence type="predicted"/>
<feature type="chain" id="PRO_5035307240" evidence="3">
    <location>
        <begin position="30"/>
        <end position="273"/>
    </location>
</feature>
<dbReference type="PIRSF" id="PIRSF029658">
    <property type="entry name" value="UCP029658_TPR"/>
    <property type="match status" value="1"/>
</dbReference>
<feature type="region of interest" description="Disordered" evidence="2">
    <location>
        <begin position="218"/>
        <end position="252"/>
    </location>
</feature>
<gene>
    <name evidence="4" type="ORF">GCM10011430_11630</name>
</gene>
<evidence type="ECO:0000256" key="2">
    <source>
        <dbReference type="SAM" id="MobiDB-lite"/>
    </source>
</evidence>
<sequence>MSACHPFHRLAIAAATLSLLGACSTFDKASNDQTERMEAAIQRQQLEPEKPATDNKLVYLDMIKTMQSRSLYFASLAHIDAYRKQNGDSPEIMRLEADALRATGQTEAADKAYRRLLDTAEAAAAWRGLGLLAAQRGDYAAAVTALQESTRRDPINATALSDLGYALLQNDEFDAARLPLIQAAELAPDNRKVVSNLALYLMLAGESDKARHLMNKAGLPQETQEEISRQARANGGPSSKAAPAKTLASARQENGMQLQLQWQLLEPMQQLRQ</sequence>
<dbReference type="InterPro" id="IPR019734">
    <property type="entry name" value="TPR_rpt"/>
</dbReference>
<keyword evidence="1" id="KW-0802">TPR repeat</keyword>
<dbReference type="Gene3D" id="1.25.40.10">
    <property type="entry name" value="Tetratricopeptide repeat domain"/>
    <property type="match status" value="1"/>
</dbReference>
<feature type="repeat" description="TPR" evidence="1">
    <location>
        <begin position="157"/>
        <end position="190"/>
    </location>
</feature>
<dbReference type="Proteomes" id="UP000627205">
    <property type="component" value="Unassembled WGS sequence"/>
</dbReference>
<dbReference type="AlphaFoldDB" id="A0A8J3F5E8"/>
<evidence type="ECO:0000256" key="1">
    <source>
        <dbReference type="PROSITE-ProRule" id="PRU00339"/>
    </source>
</evidence>
<name>A0A8J3F5E8_9BURK</name>
<dbReference type="EMBL" id="BMDP01000002">
    <property type="protein sequence ID" value="GGI53989.1"/>
    <property type="molecule type" value="Genomic_DNA"/>
</dbReference>
<feature type="repeat" description="TPR" evidence="1">
    <location>
        <begin position="123"/>
        <end position="156"/>
    </location>
</feature>
<evidence type="ECO:0000313" key="5">
    <source>
        <dbReference type="Proteomes" id="UP000627205"/>
    </source>
</evidence>
<accession>A0A8J3F5E8</accession>
<reference evidence="4" key="2">
    <citation type="submission" date="2020-09" db="EMBL/GenBank/DDBJ databases">
        <authorList>
            <person name="Sun Q."/>
            <person name="Sedlacek I."/>
        </authorList>
    </citation>
    <scope>NUCLEOTIDE SEQUENCE</scope>
    <source>
        <strain evidence="4">CCM 7664</strain>
    </source>
</reference>
<dbReference type="SMART" id="SM00028">
    <property type="entry name" value="TPR"/>
    <property type="match status" value="2"/>
</dbReference>
<dbReference type="Gene3D" id="1.25.40.1040">
    <property type="match status" value="1"/>
</dbReference>
<dbReference type="InterPro" id="IPR016931">
    <property type="entry name" value="UCP029658_TPR"/>
</dbReference>